<name>A0A415KIX5_9BACE</name>
<reference evidence="9 10" key="1">
    <citation type="submission" date="2018-08" db="EMBL/GenBank/DDBJ databases">
        <title>A genome reference for cultivated species of the human gut microbiota.</title>
        <authorList>
            <person name="Zou Y."/>
            <person name="Xue W."/>
            <person name="Luo G."/>
        </authorList>
    </citation>
    <scope>NUCLEOTIDE SEQUENCE [LARGE SCALE GENOMIC DNA]</scope>
    <source>
        <strain evidence="9 10">AF38-2</strain>
    </source>
</reference>
<comment type="caution">
    <text evidence="9">The sequence shown here is derived from an EMBL/GenBank/DDBJ whole genome shotgun (WGS) entry which is preliminary data.</text>
</comment>
<keyword evidence="3 6" id="KW-0732">Signal</keyword>
<dbReference type="InterPro" id="IPR012944">
    <property type="entry name" value="SusD_RagB_dom"/>
</dbReference>
<dbReference type="InterPro" id="IPR011990">
    <property type="entry name" value="TPR-like_helical_dom_sf"/>
</dbReference>
<dbReference type="InterPro" id="IPR033985">
    <property type="entry name" value="SusD-like_N"/>
</dbReference>
<dbReference type="GO" id="GO:0009279">
    <property type="term" value="C:cell outer membrane"/>
    <property type="evidence" value="ECO:0007669"/>
    <property type="project" value="UniProtKB-SubCell"/>
</dbReference>
<keyword evidence="5" id="KW-0998">Cell outer membrane</keyword>
<dbReference type="SUPFAM" id="SSF48452">
    <property type="entry name" value="TPR-like"/>
    <property type="match status" value="1"/>
</dbReference>
<feature type="domain" description="SusD-like N-terminal" evidence="8">
    <location>
        <begin position="95"/>
        <end position="229"/>
    </location>
</feature>
<dbReference type="AlphaFoldDB" id="A0A415KIX5"/>
<dbReference type="RefSeq" id="WP_118219178.1">
    <property type="nucleotide sequence ID" value="NZ_JAQEAW010000014.1"/>
</dbReference>
<evidence type="ECO:0000256" key="6">
    <source>
        <dbReference type="SAM" id="SignalP"/>
    </source>
</evidence>
<sequence>MMKIHNRRTNVVLTILLSLLSLNACDYLEVIPVEQANMGDMMTDDESTRAMLYSCYGYLQNCGADLTNYYAFDFSGTDETVLPQEWGTAGSRVQWNAITPSSINEENNYPWEVWYNAIGYCNLFLKLIEENNPVLNRDNKERYIAEVKFLKAYYHFRALQMYGPIPIIDQFMSSNIAKNEIPGRSHFDYCIKYIVDLLDEAKRVLPEQTTPDFYGRATSVICKALKARVLVLAASPLWNGDFPDKTWRNINFETPDYGKELVSFKYEQKKWVNARNACIEAIKAADDIQAKLFDVEDAETWRINHGVGLPIVPGLGGTDAEKEDFQKRVMMLRYMNTTRPDQNNKEIIWGVSGGTGDRLSNLIVASLPHFILKGNSGEDIGGWGGISPTLYTIEHFYTKNGKLPSEDESFCDKSEWFESANLSNANIINLAVNREPRFYAWLSFDGDEFSTVLSNRKPLYCSMRDPNSTGYNSDRWGTRNYSVTGFMNKKWINPNTSIEESGRPNFSEMQYPATIIRLADLYLLLAECDAHLEEHQDEGIEYLNKIRTRAGVDAWTKTSLDASGKSLLDAVLEERFVEFYMEGSRYYDIRRYVKGKKHMKTNCYRGLNAMVYNPSFVSFNTPKQIDQPFDWNDRMYLLPIANKELYANPQMVQAPGY</sequence>
<comment type="subcellular location">
    <subcellularLocation>
        <location evidence="1">Cell outer membrane</location>
    </subcellularLocation>
</comment>
<evidence type="ECO:0000313" key="9">
    <source>
        <dbReference type="EMBL" id="RHL36168.1"/>
    </source>
</evidence>
<feature type="signal peptide" evidence="6">
    <location>
        <begin position="1"/>
        <end position="24"/>
    </location>
</feature>
<gene>
    <name evidence="9" type="ORF">DW027_15150</name>
</gene>
<evidence type="ECO:0000256" key="4">
    <source>
        <dbReference type="ARBA" id="ARBA00023136"/>
    </source>
</evidence>
<dbReference type="Pfam" id="PF14322">
    <property type="entry name" value="SusD-like_3"/>
    <property type="match status" value="1"/>
</dbReference>
<dbReference type="Pfam" id="PF07980">
    <property type="entry name" value="SusD_RagB"/>
    <property type="match status" value="1"/>
</dbReference>
<evidence type="ECO:0000256" key="5">
    <source>
        <dbReference type="ARBA" id="ARBA00023237"/>
    </source>
</evidence>
<comment type="similarity">
    <text evidence="2">Belongs to the SusD family.</text>
</comment>
<evidence type="ECO:0000259" key="8">
    <source>
        <dbReference type="Pfam" id="PF14322"/>
    </source>
</evidence>
<dbReference type="EMBL" id="QROO01000019">
    <property type="protein sequence ID" value="RHL36168.1"/>
    <property type="molecule type" value="Genomic_DNA"/>
</dbReference>
<evidence type="ECO:0000256" key="3">
    <source>
        <dbReference type="ARBA" id="ARBA00022729"/>
    </source>
</evidence>
<feature type="domain" description="RagB/SusD" evidence="7">
    <location>
        <begin position="373"/>
        <end position="657"/>
    </location>
</feature>
<keyword evidence="4" id="KW-0472">Membrane</keyword>
<proteinExistence type="inferred from homology"/>
<accession>A0A415KIX5</accession>
<evidence type="ECO:0000313" key="10">
    <source>
        <dbReference type="Proteomes" id="UP000284495"/>
    </source>
</evidence>
<protein>
    <submittedName>
        <fullName evidence="9">RagB/SusD family nutrient uptake outer membrane protein</fullName>
    </submittedName>
</protein>
<evidence type="ECO:0000256" key="2">
    <source>
        <dbReference type="ARBA" id="ARBA00006275"/>
    </source>
</evidence>
<feature type="chain" id="PRO_5019140939" evidence="6">
    <location>
        <begin position="25"/>
        <end position="657"/>
    </location>
</feature>
<dbReference type="Proteomes" id="UP000284495">
    <property type="component" value="Unassembled WGS sequence"/>
</dbReference>
<organism evidence="9 10">
    <name type="scientific">Bacteroides xylanisolvens</name>
    <dbReference type="NCBI Taxonomy" id="371601"/>
    <lineage>
        <taxon>Bacteria</taxon>
        <taxon>Pseudomonadati</taxon>
        <taxon>Bacteroidota</taxon>
        <taxon>Bacteroidia</taxon>
        <taxon>Bacteroidales</taxon>
        <taxon>Bacteroidaceae</taxon>
        <taxon>Bacteroides</taxon>
    </lineage>
</organism>
<evidence type="ECO:0000256" key="1">
    <source>
        <dbReference type="ARBA" id="ARBA00004442"/>
    </source>
</evidence>
<evidence type="ECO:0000259" key="7">
    <source>
        <dbReference type="Pfam" id="PF07980"/>
    </source>
</evidence>
<dbReference type="Gene3D" id="1.25.40.390">
    <property type="match status" value="1"/>
</dbReference>